<evidence type="ECO:0000256" key="1">
    <source>
        <dbReference type="ARBA" id="ARBA00009981"/>
    </source>
</evidence>
<dbReference type="OrthoDB" id="8909832at2"/>
<accession>A0A4R5U816</accession>
<comment type="similarity">
    <text evidence="1 2">Belongs to the phD/YefM antitoxin family.</text>
</comment>
<comment type="function">
    <text evidence="2">Antitoxin component of a type II toxin-antitoxin (TA) system.</text>
</comment>
<gene>
    <name evidence="3" type="ORF">E2F49_09470</name>
</gene>
<protein>
    <recommendedName>
        <fullName evidence="2">Antitoxin</fullName>
    </recommendedName>
</protein>
<dbReference type="Proteomes" id="UP000295543">
    <property type="component" value="Unassembled WGS sequence"/>
</dbReference>
<proteinExistence type="inferred from homology"/>
<dbReference type="NCBIfam" id="TIGR01552">
    <property type="entry name" value="phd_fam"/>
    <property type="match status" value="1"/>
</dbReference>
<comment type="caution">
    <text evidence="3">The sequence shown here is derived from an EMBL/GenBank/DDBJ whole genome shotgun (WGS) entry which is preliminary data.</text>
</comment>
<evidence type="ECO:0000256" key="2">
    <source>
        <dbReference type="RuleBase" id="RU362080"/>
    </source>
</evidence>
<dbReference type="InterPro" id="IPR006442">
    <property type="entry name" value="Antitoxin_Phd/YefM"/>
</dbReference>
<keyword evidence="4" id="KW-1185">Reference proteome</keyword>
<name>A0A4R5U816_9GAMM</name>
<dbReference type="Pfam" id="PF02604">
    <property type="entry name" value="PhdYeFM_antitox"/>
    <property type="match status" value="1"/>
</dbReference>
<dbReference type="SUPFAM" id="SSF143120">
    <property type="entry name" value="YefM-like"/>
    <property type="match status" value="1"/>
</dbReference>
<dbReference type="EMBL" id="SMTG01000004">
    <property type="protein sequence ID" value="TDK30590.1"/>
    <property type="molecule type" value="Genomic_DNA"/>
</dbReference>
<reference evidence="3 4" key="1">
    <citation type="submission" date="2019-03" db="EMBL/GenBank/DDBJ databases">
        <title>Luteimonas zhaokaii sp.nov., isolated from the rectal contents of Plateau pika in Yushu, Qinghai Province, China.</title>
        <authorList>
            <person name="Zhang G."/>
        </authorList>
    </citation>
    <scope>NUCLEOTIDE SEQUENCE [LARGE SCALE GENOMIC DNA]</scope>
    <source>
        <strain evidence="3 4">THG-MD21</strain>
    </source>
</reference>
<dbReference type="InterPro" id="IPR036165">
    <property type="entry name" value="YefM-like_sf"/>
</dbReference>
<dbReference type="Gene3D" id="3.40.1620.10">
    <property type="entry name" value="YefM-like domain"/>
    <property type="match status" value="1"/>
</dbReference>
<organism evidence="3 4">
    <name type="scientific">Luteimonas terrae</name>
    <dbReference type="NCBI Taxonomy" id="1530191"/>
    <lineage>
        <taxon>Bacteria</taxon>
        <taxon>Pseudomonadati</taxon>
        <taxon>Pseudomonadota</taxon>
        <taxon>Gammaproteobacteria</taxon>
        <taxon>Lysobacterales</taxon>
        <taxon>Lysobacteraceae</taxon>
        <taxon>Luteimonas</taxon>
    </lineage>
</organism>
<sequence length="131" mass="13655">MGILASSPLEAVPMSVAPKFDALDALPRTPASDVKKLGWRGVMKSVARDGQVVVTNHNTPEAVILSAETYDAMLRALDAAAAPQRSALEELQAKFDARLAALQAAGAGARLRDVMARPAALRGKVKAGASH</sequence>
<dbReference type="AlphaFoldDB" id="A0A4R5U816"/>
<evidence type="ECO:0000313" key="3">
    <source>
        <dbReference type="EMBL" id="TDK30590.1"/>
    </source>
</evidence>
<evidence type="ECO:0000313" key="4">
    <source>
        <dbReference type="Proteomes" id="UP000295543"/>
    </source>
</evidence>